<evidence type="ECO:0000259" key="4">
    <source>
        <dbReference type="Pfam" id="PF17853"/>
    </source>
</evidence>
<organism evidence="5 6">
    <name type="scientific">Nocardioides fonticola</name>
    <dbReference type="NCBI Taxonomy" id="450363"/>
    <lineage>
        <taxon>Bacteria</taxon>
        <taxon>Bacillati</taxon>
        <taxon>Actinomycetota</taxon>
        <taxon>Actinomycetes</taxon>
        <taxon>Propionibacteriales</taxon>
        <taxon>Nocardioidaceae</taxon>
        <taxon>Nocardioides</taxon>
    </lineage>
</organism>
<dbReference type="InterPro" id="IPR025751">
    <property type="entry name" value="RsbRD_N_dom"/>
</dbReference>
<dbReference type="InterPro" id="IPR025736">
    <property type="entry name" value="PucR_C-HTH_dom"/>
</dbReference>
<feature type="domain" description="RsbT co-antagonist protein RsbRD N-terminal" evidence="3">
    <location>
        <begin position="16"/>
        <end position="157"/>
    </location>
</feature>
<dbReference type="Gene3D" id="1.10.10.2840">
    <property type="entry name" value="PucR C-terminal helix-turn-helix domain"/>
    <property type="match status" value="1"/>
</dbReference>
<sequence length="404" mass="44408">MTELKYLVREILPHREALTNDVVNAILESIPEFANDARLRSLLAAAATENVSACMHAIALGSRLDTIDAPTAGIEHARILAQREVPITVLLRAYRLGQTRFVEGILELTRESKTDLGTSALDLVRAVALYIDRMSDQVANAYEVERELWVGSKAAQRQHWVGELLGGDNPDIARAEAALRYRLDAWHVAVEAWLPGDQDGAGMLGDFDRAVAILRTATHLRGEYLSVPTDSTQVRIWLSVPDSFSVDPRRLEADLLEAGSPVRLAIGARRRGVAGFRSSADSARKIKSLAVGAGMKAPQVLTHAEVAPMALLTENADEVRTFVAETLGDLASLDPRCRELRETLLVYLESNRSYHVAASRLHVHRNTVHYRVTQAMEQVGGDLGDDTLALQLALSICRWSHQHG</sequence>
<dbReference type="Pfam" id="PF17853">
    <property type="entry name" value="GGDEF_2"/>
    <property type="match status" value="1"/>
</dbReference>
<protein>
    <submittedName>
        <fullName evidence="5">Helix-turn-helix domain-containing protein</fullName>
    </submittedName>
</protein>
<gene>
    <name evidence="5" type="ORF">GCM10022215_14960</name>
</gene>
<evidence type="ECO:0000259" key="2">
    <source>
        <dbReference type="Pfam" id="PF13556"/>
    </source>
</evidence>
<accession>A0ABP7XIX1</accession>
<dbReference type="PANTHER" id="PTHR33744:SF1">
    <property type="entry name" value="DNA-BINDING TRANSCRIPTIONAL ACTIVATOR ADER"/>
    <property type="match status" value="1"/>
</dbReference>
<dbReference type="InterPro" id="IPR051448">
    <property type="entry name" value="CdaR-like_regulators"/>
</dbReference>
<evidence type="ECO:0000256" key="1">
    <source>
        <dbReference type="ARBA" id="ARBA00006754"/>
    </source>
</evidence>
<dbReference type="Pfam" id="PF13556">
    <property type="entry name" value="HTH_30"/>
    <property type="match status" value="1"/>
</dbReference>
<evidence type="ECO:0000313" key="5">
    <source>
        <dbReference type="EMBL" id="GAA4115810.1"/>
    </source>
</evidence>
<dbReference type="PANTHER" id="PTHR33744">
    <property type="entry name" value="CARBOHYDRATE DIACID REGULATOR"/>
    <property type="match status" value="1"/>
</dbReference>
<dbReference type="InterPro" id="IPR041522">
    <property type="entry name" value="CdaR_GGDEF"/>
</dbReference>
<comment type="similarity">
    <text evidence="1">Belongs to the CdaR family.</text>
</comment>
<feature type="domain" description="CdaR GGDEF-like" evidence="4">
    <location>
        <begin position="168"/>
        <end position="285"/>
    </location>
</feature>
<name>A0ABP7XIX1_9ACTN</name>
<feature type="domain" description="PucR C-terminal helix-turn-helix" evidence="2">
    <location>
        <begin position="340"/>
        <end position="395"/>
    </location>
</feature>
<evidence type="ECO:0000313" key="6">
    <source>
        <dbReference type="Proteomes" id="UP001501495"/>
    </source>
</evidence>
<proteinExistence type="inferred from homology"/>
<dbReference type="Pfam" id="PF14361">
    <property type="entry name" value="RsbRD_N"/>
    <property type="match status" value="1"/>
</dbReference>
<comment type="caution">
    <text evidence="5">The sequence shown here is derived from an EMBL/GenBank/DDBJ whole genome shotgun (WGS) entry which is preliminary data.</text>
</comment>
<keyword evidence="6" id="KW-1185">Reference proteome</keyword>
<dbReference type="EMBL" id="BAAAZH010000012">
    <property type="protein sequence ID" value="GAA4115810.1"/>
    <property type="molecule type" value="Genomic_DNA"/>
</dbReference>
<reference evidence="6" key="1">
    <citation type="journal article" date="2019" name="Int. J. Syst. Evol. Microbiol.">
        <title>The Global Catalogue of Microorganisms (GCM) 10K type strain sequencing project: providing services to taxonomists for standard genome sequencing and annotation.</title>
        <authorList>
            <consortium name="The Broad Institute Genomics Platform"/>
            <consortium name="The Broad Institute Genome Sequencing Center for Infectious Disease"/>
            <person name="Wu L."/>
            <person name="Ma J."/>
        </authorList>
    </citation>
    <scope>NUCLEOTIDE SEQUENCE [LARGE SCALE GENOMIC DNA]</scope>
    <source>
        <strain evidence="6">JCM 16703</strain>
    </source>
</reference>
<evidence type="ECO:0000259" key="3">
    <source>
        <dbReference type="Pfam" id="PF14361"/>
    </source>
</evidence>
<dbReference type="InterPro" id="IPR042070">
    <property type="entry name" value="PucR_C-HTH_sf"/>
</dbReference>
<dbReference type="Proteomes" id="UP001501495">
    <property type="component" value="Unassembled WGS sequence"/>
</dbReference>